<dbReference type="InterPro" id="IPR001753">
    <property type="entry name" value="Enoyl-CoA_hydra/iso"/>
</dbReference>
<sequence>MNDLLTVEEDRGVLLATLNRPNKGNALNQPLIDAIDDFCAEVEARAAAGEPRTIVLTGAGEKAFCAGADVTELDGISADQARAQMLRGQQVFDRLERLPVAVIGAINGFALGGGLELAMSTDFRVAHPSARVGQPEISLGNIPGWGGTQRLPALVGRGLATEMILTGDLITAQRAYEIGLVNAVNDDPLEWATDKAQRIAQNNPVAVSGAKVAIRTGLEAGMAQGLVVEADAVADCCDTDVQKAAVRAFLDRRSRRS</sequence>
<evidence type="ECO:0000256" key="2">
    <source>
        <dbReference type="ARBA" id="ARBA00023239"/>
    </source>
</evidence>
<dbReference type="Gene3D" id="3.90.226.10">
    <property type="entry name" value="2-enoyl-CoA Hydratase, Chain A, domain 1"/>
    <property type="match status" value="1"/>
</dbReference>
<comment type="caution">
    <text evidence="6">The sequence shown here is derived from an EMBL/GenBank/DDBJ whole genome shotgun (WGS) entry which is preliminary data.</text>
</comment>
<dbReference type="RefSeq" id="WP_255889108.1">
    <property type="nucleotide sequence ID" value="NZ_JAFMZM010000001.1"/>
</dbReference>
<protein>
    <submittedName>
        <fullName evidence="6">Enoyl-CoA hydratase/isomerase family protein</fullName>
    </submittedName>
</protein>
<dbReference type="CDD" id="cd06558">
    <property type="entry name" value="crotonase-like"/>
    <property type="match status" value="1"/>
</dbReference>
<dbReference type="EMBL" id="JBHTCH010000025">
    <property type="protein sequence ID" value="MFC7362466.1"/>
    <property type="molecule type" value="Genomic_DNA"/>
</dbReference>
<evidence type="ECO:0000256" key="5">
    <source>
        <dbReference type="RuleBase" id="RU003707"/>
    </source>
</evidence>
<comment type="catalytic activity">
    <reaction evidence="3">
        <text>a (3S)-3-hydroxyacyl-CoA = a (2E)-enoyl-CoA + H2O</text>
        <dbReference type="Rhea" id="RHEA:16105"/>
        <dbReference type="ChEBI" id="CHEBI:15377"/>
        <dbReference type="ChEBI" id="CHEBI:57318"/>
        <dbReference type="ChEBI" id="CHEBI:58856"/>
        <dbReference type="EC" id="4.2.1.17"/>
    </reaction>
</comment>
<dbReference type="PROSITE" id="PS00166">
    <property type="entry name" value="ENOYL_COA_HYDRATASE"/>
    <property type="match status" value="1"/>
</dbReference>
<dbReference type="Proteomes" id="UP001596524">
    <property type="component" value="Unassembled WGS sequence"/>
</dbReference>
<proteinExistence type="inferred from homology"/>
<comment type="catalytic activity">
    <reaction evidence="4">
        <text>a 4-saturated-(3S)-3-hydroxyacyl-CoA = a (3E)-enoyl-CoA + H2O</text>
        <dbReference type="Rhea" id="RHEA:20724"/>
        <dbReference type="ChEBI" id="CHEBI:15377"/>
        <dbReference type="ChEBI" id="CHEBI:58521"/>
        <dbReference type="ChEBI" id="CHEBI:137480"/>
        <dbReference type="EC" id="4.2.1.17"/>
    </reaction>
</comment>
<gene>
    <name evidence="6" type="ORF">ACFQO6_19510</name>
</gene>
<accession>A0ABW2NC08</accession>
<reference evidence="7" key="1">
    <citation type="journal article" date="2019" name="Int. J. Syst. Evol. Microbiol.">
        <title>The Global Catalogue of Microorganisms (GCM) 10K type strain sequencing project: providing services to taxonomists for standard genome sequencing and annotation.</title>
        <authorList>
            <consortium name="The Broad Institute Genomics Platform"/>
            <consortium name="The Broad Institute Genome Sequencing Center for Infectious Disease"/>
            <person name="Wu L."/>
            <person name="Ma J."/>
        </authorList>
    </citation>
    <scope>NUCLEOTIDE SEQUENCE [LARGE SCALE GENOMIC DNA]</scope>
    <source>
        <strain evidence="7">FCH27</strain>
    </source>
</reference>
<evidence type="ECO:0000256" key="3">
    <source>
        <dbReference type="ARBA" id="ARBA00023709"/>
    </source>
</evidence>
<evidence type="ECO:0000313" key="7">
    <source>
        <dbReference type="Proteomes" id="UP001596524"/>
    </source>
</evidence>
<comment type="similarity">
    <text evidence="1 5">Belongs to the enoyl-CoA hydratase/isomerase family.</text>
</comment>
<evidence type="ECO:0000256" key="1">
    <source>
        <dbReference type="ARBA" id="ARBA00005254"/>
    </source>
</evidence>
<keyword evidence="7" id="KW-1185">Reference proteome</keyword>
<name>A0ABW2NC08_9ACTN</name>
<evidence type="ECO:0000256" key="4">
    <source>
        <dbReference type="ARBA" id="ARBA00023717"/>
    </source>
</evidence>
<dbReference type="Pfam" id="PF00378">
    <property type="entry name" value="ECH_1"/>
    <property type="match status" value="1"/>
</dbReference>
<dbReference type="PANTHER" id="PTHR11941">
    <property type="entry name" value="ENOYL-COA HYDRATASE-RELATED"/>
    <property type="match status" value="1"/>
</dbReference>
<keyword evidence="2" id="KW-0456">Lyase</keyword>
<dbReference type="InterPro" id="IPR014748">
    <property type="entry name" value="Enoyl-CoA_hydra_C"/>
</dbReference>
<dbReference type="Gene3D" id="1.10.12.10">
    <property type="entry name" value="Lyase 2-enoyl-coa Hydratase, Chain A, domain 2"/>
    <property type="match status" value="1"/>
</dbReference>
<dbReference type="InterPro" id="IPR029045">
    <property type="entry name" value="ClpP/crotonase-like_dom_sf"/>
</dbReference>
<dbReference type="SUPFAM" id="SSF52096">
    <property type="entry name" value="ClpP/crotonase"/>
    <property type="match status" value="1"/>
</dbReference>
<evidence type="ECO:0000313" key="6">
    <source>
        <dbReference type="EMBL" id="MFC7362466.1"/>
    </source>
</evidence>
<dbReference type="PANTHER" id="PTHR11941:SF54">
    <property type="entry name" value="ENOYL-COA HYDRATASE, MITOCHONDRIAL"/>
    <property type="match status" value="1"/>
</dbReference>
<dbReference type="InterPro" id="IPR018376">
    <property type="entry name" value="Enoyl-CoA_hyd/isom_CS"/>
</dbReference>
<organism evidence="6 7">
    <name type="scientific">Nocardioides astragali</name>
    <dbReference type="NCBI Taxonomy" id="1776736"/>
    <lineage>
        <taxon>Bacteria</taxon>
        <taxon>Bacillati</taxon>
        <taxon>Actinomycetota</taxon>
        <taxon>Actinomycetes</taxon>
        <taxon>Propionibacteriales</taxon>
        <taxon>Nocardioidaceae</taxon>
        <taxon>Nocardioides</taxon>
    </lineage>
</organism>